<reference evidence="2" key="1">
    <citation type="submission" date="2022-03" db="EMBL/GenBank/DDBJ databases">
        <title>Complete genome sequence of Caldinitratiruptor microaerophilus.</title>
        <authorList>
            <person name="Mukaiyama R."/>
            <person name="Nishiyama T."/>
            <person name="Ueda K."/>
        </authorList>
    </citation>
    <scope>NUCLEOTIDE SEQUENCE</scope>
    <source>
        <strain evidence="2">JCM 16183</strain>
    </source>
</reference>
<dbReference type="AlphaFoldDB" id="A0AA35CQR3"/>
<organism evidence="2 3">
    <name type="scientific">Caldinitratiruptor microaerophilus</name>
    <dbReference type="NCBI Taxonomy" id="671077"/>
    <lineage>
        <taxon>Bacteria</taxon>
        <taxon>Bacillati</taxon>
        <taxon>Bacillota</taxon>
        <taxon>Clostridia</taxon>
        <taxon>Eubacteriales</taxon>
        <taxon>Symbiobacteriaceae</taxon>
        <taxon>Caldinitratiruptor</taxon>
    </lineage>
</organism>
<dbReference type="Proteomes" id="UP001163687">
    <property type="component" value="Chromosome"/>
</dbReference>
<dbReference type="SUPFAM" id="SSF55729">
    <property type="entry name" value="Acyl-CoA N-acyltransferases (Nat)"/>
    <property type="match status" value="1"/>
</dbReference>
<evidence type="ECO:0000259" key="1">
    <source>
        <dbReference type="PROSITE" id="PS51186"/>
    </source>
</evidence>
<dbReference type="RefSeq" id="WP_264843014.1">
    <property type="nucleotide sequence ID" value="NZ_AP025628.1"/>
</dbReference>
<protein>
    <recommendedName>
        <fullName evidence="1">N-acetyltransferase domain-containing protein</fullName>
    </recommendedName>
</protein>
<evidence type="ECO:0000313" key="3">
    <source>
        <dbReference type="Proteomes" id="UP001163687"/>
    </source>
</evidence>
<name>A0AA35CQR3_9FIRM</name>
<dbReference type="EMBL" id="AP025628">
    <property type="protein sequence ID" value="BDG62427.1"/>
    <property type="molecule type" value="Genomic_DNA"/>
</dbReference>
<dbReference type="InterPro" id="IPR000182">
    <property type="entry name" value="GNAT_dom"/>
</dbReference>
<dbReference type="CDD" id="cd04301">
    <property type="entry name" value="NAT_SF"/>
    <property type="match status" value="1"/>
</dbReference>
<feature type="domain" description="N-acetyltransferase" evidence="1">
    <location>
        <begin position="7"/>
        <end position="195"/>
    </location>
</feature>
<sequence>MEQDPGVTIREVSDPADPEVEAVAGLLLETFADPNIVLPAARMREFLEATRAGSRAAGRTFHVLAARAGGRLAGATVFSYVAAAGVGFSEYMVVAPGFRGQGVARRLFDARRAVLDRQARTAGRQGAAGLFIEVENPERTPAEFLERERATAMDAWARLRFFHHLGFRRCDLTYVQPPLAPGREPVDYLDLLFLPWDESIRRAGVLPPQVLLDAVKPIWVGWAPDTYEDELRRLGSRIGGRPVRLVPLFPQ</sequence>
<dbReference type="KEGG" id="cmic:caldi_35170"/>
<dbReference type="Gene3D" id="3.40.630.30">
    <property type="match status" value="1"/>
</dbReference>
<dbReference type="GO" id="GO:0016747">
    <property type="term" value="F:acyltransferase activity, transferring groups other than amino-acyl groups"/>
    <property type="evidence" value="ECO:0007669"/>
    <property type="project" value="InterPro"/>
</dbReference>
<evidence type="ECO:0000313" key="2">
    <source>
        <dbReference type="EMBL" id="BDG62427.1"/>
    </source>
</evidence>
<keyword evidence="3" id="KW-1185">Reference proteome</keyword>
<dbReference type="PROSITE" id="PS51186">
    <property type="entry name" value="GNAT"/>
    <property type="match status" value="1"/>
</dbReference>
<proteinExistence type="predicted"/>
<accession>A0AA35CQR3</accession>
<gene>
    <name evidence="2" type="ORF">caldi_35170</name>
</gene>
<dbReference type="InterPro" id="IPR016181">
    <property type="entry name" value="Acyl_CoA_acyltransferase"/>
</dbReference>
<dbReference type="Pfam" id="PF13508">
    <property type="entry name" value="Acetyltransf_7"/>
    <property type="match status" value="1"/>
</dbReference>